<accession>A0A380TCW3</accession>
<protein>
    <recommendedName>
        <fullName evidence="2">Nucleoside-diphosphate sugar epimerase</fullName>
    </recommendedName>
</protein>
<organism evidence="1">
    <name type="scientific">metagenome</name>
    <dbReference type="NCBI Taxonomy" id="256318"/>
    <lineage>
        <taxon>unclassified sequences</taxon>
        <taxon>metagenomes</taxon>
    </lineage>
</organism>
<dbReference type="PANTHER" id="PTHR33986">
    <property type="entry name" value="OS02G0535700 PROTEIN"/>
    <property type="match status" value="1"/>
</dbReference>
<name>A0A380TCW3_9ZZZZ</name>
<dbReference type="EMBL" id="UIDG01000132">
    <property type="protein sequence ID" value="SUS05851.1"/>
    <property type="molecule type" value="Genomic_DNA"/>
</dbReference>
<dbReference type="Pfam" id="PF06258">
    <property type="entry name" value="Mito_fiss_Elm1"/>
    <property type="match status" value="1"/>
</dbReference>
<dbReference type="AlphaFoldDB" id="A0A380TCW3"/>
<dbReference type="InterPro" id="IPR009367">
    <property type="entry name" value="Elm1-like"/>
</dbReference>
<dbReference type="PANTHER" id="PTHR33986:SF15">
    <property type="entry name" value="MITOCHONDRIAL FISSION PROTEIN ELM1"/>
    <property type="match status" value="1"/>
</dbReference>
<evidence type="ECO:0000313" key="1">
    <source>
        <dbReference type="EMBL" id="SUS05851.1"/>
    </source>
</evidence>
<reference evidence="1" key="1">
    <citation type="submission" date="2018-07" db="EMBL/GenBank/DDBJ databases">
        <authorList>
            <person name="Quirk P.G."/>
            <person name="Krulwich T.A."/>
        </authorList>
    </citation>
    <scope>NUCLEOTIDE SEQUENCE</scope>
</reference>
<sequence length="382" mass="41524">MNVKTEPQGEAASKPTPAVWLVLGDKLGDNAQVEVIAERLGWPCVTKRLKFRAAYVTGKPRFKPALYHIDLAASDPLSPPWPDLILTVGRRPSMAAMWVREQSGGRTKVVIVGRPRRMLSEFALVLATPQYRLPARPNVMALDLPLMRVDQTAIDQAVAEWRGRLDSLPRPLTGVLVGGPTKPFIFTAEVAREMVRRLAQSTGDTGTLFVSTSRRTPAAVVDALADALPASATLFRWQPDATENPYRALLGLADRFVVTGDSVSMIVEVARQGKPLAIFPLPETASPWDRLRRRLAATFQPPPGAAVTAPNDASALATRLGDFAYELGLVSYARDFSALHRRLVERGAAVFLGEAFPRAGAVKAVDDLAAVTARIRALVDRI</sequence>
<gene>
    <name evidence="1" type="ORF">DF3PB_2170006</name>
</gene>
<proteinExistence type="predicted"/>
<evidence type="ECO:0008006" key="2">
    <source>
        <dbReference type="Google" id="ProtNLM"/>
    </source>
</evidence>